<keyword evidence="3" id="KW-1185">Reference proteome</keyword>
<reference evidence="2" key="1">
    <citation type="submission" date="2020-09" db="EMBL/GenBank/DDBJ databases">
        <title>New species isolated from human feces.</title>
        <authorList>
            <person name="Kitahara M."/>
            <person name="Shigeno Y."/>
            <person name="Shime M."/>
            <person name="Matsumoto Y."/>
            <person name="Nakamura S."/>
            <person name="Motooka D."/>
            <person name="Fukuoka S."/>
            <person name="Nishikawa H."/>
            <person name="Benno Y."/>
        </authorList>
    </citation>
    <scope>NUCLEOTIDE SEQUENCE</scope>
    <source>
        <strain evidence="2">MM59</strain>
    </source>
</reference>
<accession>A0A810QJD7</accession>
<dbReference type="EMBL" id="AP023420">
    <property type="protein sequence ID" value="BCK84543.1"/>
    <property type="molecule type" value="Genomic_DNA"/>
</dbReference>
<dbReference type="InterPro" id="IPR013486">
    <property type="entry name" value="SpoIID/LytB"/>
</dbReference>
<dbReference type="GO" id="GO:0030288">
    <property type="term" value="C:outer membrane-bounded periplasmic space"/>
    <property type="evidence" value="ECO:0007669"/>
    <property type="project" value="TreeGrafter"/>
</dbReference>
<dbReference type="NCBIfam" id="TIGR02669">
    <property type="entry name" value="SpoIID_LytB"/>
    <property type="match status" value="1"/>
</dbReference>
<dbReference type="InterPro" id="IPR014225">
    <property type="entry name" value="Spore_II_D_firmicutes"/>
</dbReference>
<dbReference type="KEGG" id="pfaa:MM59RIKEN_18620"/>
<evidence type="ECO:0000313" key="2">
    <source>
        <dbReference type="EMBL" id="BCK84543.1"/>
    </source>
</evidence>
<protein>
    <submittedName>
        <fullName evidence="2">Stage II sporulation protein D</fullName>
    </submittedName>
</protein>
<dbReference type="AlphaFoldDB" id="A0A810QJD7"/>
<dbReference type="NCBIfam" id="TIGR02870">
    <property type="entry name" value="spore_II_D"/>
    <property type="match status" value="1"/>
</dbReference>
<organism evidence="2 3">
    <name type="scientific">Pusillibacter faecalis</name>
    <dbReference type="NCBI Taxonomy" id="2714358"/>
    <lineage>
        <taxon>Bacteria</taxon>
        <taxon>Bacillati</taxon>
        <taxon>Bacillota</taxon>
        <taxon>Clostridia</taxon>
        <taxon>Eubacteriales</taxon>
        <taxon>Oscillospiraceae</taxon>
        <taxon>Pusillibacter</taxon>
    </lineage>
</organism>
<feature type="domain" description="Sporulation stage II protein D amidase enhancer LytB N-terminal" evidence="1">
    <location>
        <begin position="68"/>
        <end position="168"/>
    </location>
</feature>
<dbReference type="Pfam" id="PF08486">
    <property type="entry name" value="SpoIID"/>
    <property type="match status" value="1"/>
</dbReference>
<evidence type="ECO:0000259" key="1">
    <source>
        <dbReference type="Pfam" id="PF08486"/>
    </source>
</evidence>
<dbReference type="PANTHER" id="PTHR30032">
    <property type="entry name" value="N-ACETYLMURAMOYL-L-ALANINE AMIDASE-RELATED"/>
    <property type="match status" value="1"/>
</dbReference>
<evidence type="ECO:0000313" key="3">
    <source>
        <dbReference type="Proteomes" id="UP000679848"/>
    </source>
</evidence>
<dbReference type="Proteomes" id="UP000679848">
    <property type="component" value="Chromosome"/>
</dbReference>
<dbReference type="PANTHER" id="PTHR30032:SF4">
    <property type="entry name" value="AMIDASE ENHANCER"/>
    <property type="match status" value="1"/>
</dbReference>
<dbReference type="InterPro" id="IPR013693">
    <property type="entry name" value="SpoIID/LytB_N"/>
</dbReference>
<sequence length="339" mass="36648">MRREHSIRQSVAISVALLSALFLLPLVVIAPFQTELFGEEDAVHETEGEPFVSGDMDGKTVLKVLQGDQVEEMDLGTYLVGVVRAEMPASFELEALKAQAVAARTYTLYKIQTGGNHGDTADICTDSTCCQAYISEEKARNNWGEQADEYEQKIEQAVTATDGQAILYGGVPILAVFHSSSAGVTRPAGEVWQNDLPYLQAVESPEPGETIPNYYSRVEFTAEKFRKAFTAAYPEADLSGDISGWLKDAVVDSAGSVRTVSVGGVRVKGSSLRSVLGLRSACFEWEVQDGKLVFFVTGFGHGVGLSQYGANQMAADGADYLEIVTHYYTGVTVEPYLPG</sequence>
<name>A0A810QJD7_9FIRM</name>
<proteinExistence type="predicted"/>
<dbReference type="RefSeq" id="WP_213543201.1">
    <property type="nucleotide sequence ID" value="NZ_AP023420.1"/>
</dbReference>
<gene>
    <name evidence="2" type="primary">spoIID</name>
    <name evidence="2" type="ORF">MM59RIKEN_18620</name>
</gene>
<dbReference type="GO" id="GO:0030435">
    <property type="term" value="P:sporulation resulting in formation of a cellular spore"/>
    <property type="evidence" value="ECO:0007669"/>
    <property type="project" value="InterPro"/>
</dbReference>
<dbReference type="InterPro" id="IPR051922">
    <property type="entry name" value="Bact_Sporulation_Assoc"/>
</dbReference>